<evidence type="ECO:0000256" key="11">
    <source>
        <dbReference type="RuleBase" id="RU003781"/>
    </source>
</evidence>
<evidence type="ECO:0000256" key="4">
    <source>
        <dbReference type="ARBA" id="ARBA00022741"/>
    </source>
</evidence>
<keyword evidence="3 10" id="KW-0479">Metal-binding</keyword>
<feature type="binding site" evidence="10">
    <location>
        <begin position="193"/>
        <end position="194"/>
    </location>
    <ligand>
        <name>substrate</name>
    </ligand>
</feature>
<evidence type="ECO:0000313" key="13">
    <source>
        <dbReference type="Proteomes" id="UP000035955"/>
    </source>
</evidence>
<keyword evidence="13" id="KW-1185">Reference proteome</keyword>
<dbReference type="RefSeq" id="WP_048446270.1">
    <property type="nucleotide sequence ID" value="NZ_LABY01000159.1"/>
</dbReference>
<dbReference type="HAMAP" id="MF_01405">
    <property type="entry name" value="Non_canon_purine_NTPase"/>
    <property type="match status" value="1"/>
</dbReference>
<dbReference type="FunFam" id="3.90.950.10:FF:000001">
    <property type="entry name" value="dITP/XTP pyrophosphatase"/>
    <property type="match status" value="1"/>
</dbReference>
<dbReference type="EMBL" id="LABY01000159">
    <property type="protein sequence ID" value="KMO33148.1"/>
    <property type="molecule type" value="Genomic_DNA"/>
</dbReference>
<dbReference type="PANTHER" id="PTHR11067">
    <property type="entry name" value="INOSINE TRIPHOSPHATE PYROPHOSPHATASE/HAM1 PROTEIN"/>
    <property type="match status" value="1"/>
</dbReference>
<keyword evidence="7 10" id="KW-0546">Nucleotide metabolism</keyword>
<name>A0A0J6SIF9_9HYPH</name>
<evidence type="ECO:0000256" key="6">
    <source>
        <dbReference type="ARBA" id="ARBA00022842"/>
    </source>
</evidence>
<dbReference type="InterPro" id="IPR029001">
    <property type="entry name" value="ITPase-like_fam"/>
</dbReference>
<evidence type="ECO:0000256" key="5">
    <source>
        <dbReference type="ARBA" id="ARBA00022801"/>
    </source>
</evidence>
<evidence type="ECO:0000256" key="3">
    <source>
        <dbReference type="ARBA" id="ARBA00022723"/>
    </source>
</evidence>
<accession>A0A0J6SIF9</accession>
<dbReference type="Gene3D" id="3.90.950.10">
    <property type="match status" value="1"/>
</dbReference>
<dbReference type="PANTHER" id="PTHR11067:SF9">
    <property type="entry name" value="INOSINE TRIPHOSPHATE PYROPHOSPHATASE"/>
    <property type="match status" value="1"/>
</dbReference>
<evidence type="ECO:0000256" key="2">
    <source>
        <dbReference type="ARBA" id="ARBA00011738"/>
    </source>
</evidence>
<dbReference type="GO" id="GO:0000166">
    <property type="term" value="F:nucleotide binding"/>
    <property type="evidence" value="ECO:0007669"/>
    <property type="project" value="UniProtKB-KW"/>
</dbReference>
<comment type="catalytic activity">
    <reaction evidence="9 10">
        <text>XTP + H2O = XMP + diphosphate + H(+)</text>
        <dbReference type="Rhea" id="RHEA:28610"/>
        <dbReference type="ChEBI" id="CHEBI:15377"/>
        <dbReference type="ChEBI" id="CHEBI:15378"/>
        <dbReference type="ChEBI" id="CHEBI:33019"/>
        <dbReference type="ChEBI" id="CHEBI:57464"/>
        <dbReference type="ChEBI" id="CHEBI:61314"/>
        <dbReference type="EC" id="3.6.1.66"/>
    </reaction>
</comment>
<protein>
    <recommendedName>
        <fullName evidence="10">dITP/XTP pyrophosphatase</fullName>
        <ecNumber evidence="10">3.6.1.66</ecNumber>
    </recommendedName>
    <alternativeName>
        <fullName evidence="10">Non-canonical purine NTP pyrophosphatase</fullName>
    </alternativeName>
    <alternativeName>
        <fullName evidence="10">Non-standard purine NTP pyrophosphatase</fullName>
    </alternativeName>
    <alternativeName>
        <fullName evidence="10">Nucleoside-triphosphate diphosphatase</fullName>
    </alternativeName>
    <alternativeName>
        <fullName evidence="10">Nucleoside-triphosphate pyrophosphatase</fullName>
        <shortName evidence="10">NTPase</shortName>
    </alternativeName>
</protein>
<dbReference type="GO" id="GO:0009146">
    <property type="term" value="P:purine nucleoside triphosphate catabolic process"/>
    <property type="evidence" value="ECO:0007669"/>
    <property type="project" value="UniProtKB-UniRule"/>
</dbReference>
<comment type="function">
    <text evidence="10">Pyrophosphatase that catalyzes the hydrolysis of nucleoside triphosphates to their monophosphate derivatives, with a high preference for the non-canonical purine nucleotides XTP (xanthosine triphosphate), dITP (deoxyinosine triphosphate) and ITP. Seems to function as a house-cleaning enzyme that removes non-canonical purine nucleotides from the nucleotide pool, thus preventing their incorporation into DNA/RNA and avoiding chromosomal lesions.</text>
</comment>
<dbReference type="Proteomes" id="UP000035955">
    <property type="component" value="Unassembled WGS sequence"/>
</dbReference>
<evidence type="ECO:0000256" key="10">
    <source>
        <dbReference type="HAMAP-Rule" id="MF_01405"/>
    </source>
</evidence>
<keyword evidence="4 10" id="KW-0547">Nucleotide-binding</keyword>
<feature type="active site" description="Proton acceptor" evidence="10">
    <location>
        <position position="74"/>
    </location>
</feature>
<organism evidence="12 13">
    <name type="scientific">Methylobacterium variabile</name>
    <dbReference type="NCBI Taxonomy" id="298794"/>
    <lineage>
        <taxon>Bacteria</taxon>
        <taxon>Pseudomonadati</taxon>
        <taxon>Pseudomonadota</taxon>
        <taxon>Alphaproteobacteria</taxon>
        <taxon>Hyphomicrobiales</taxon>
        <taxon>Methylobacteriaceae</taxon>
        <taxon>Methylobacterium</taxon>
    </lineage>
</organism>
<evidence type="ECO:0000256" key="9">
    <source>
        <dbReference type="ARBA" id="ARBA00052017"/>
    </source>
</evidence>
<comment type="caution">
    <text evidence="12">The sequence shown here is derived from an EMBL/GenBank/DDBJ whole genome shotgun (WGS) entry which is preliminary data.</text>
</comment>
<evidence type="ECO:0000313" key="12">
    <source>
        <dbReference type="EMBL" id="KMO33148.1"/>
    </source>
</evidence>
<dbReference type="PATRIC" id="fig|298794.3.peg.1676"/>
<dbReference type="OrthoDB" id="9807456at2"/>
<comment type="catalytic activity">
    <reaction evidence="8 10">
        <text>dITP + H2O = dIMP + diphosphate + H(+)</text>
        <dbReference type="Rhea" id="RHEA:28342"/>
        <dbReference type="ChEBI" id="CHEBI:15377"/>
        <dbReference type="ChEBI" id="CHEBI:15378"/>
        <dbReference type="ChEBI" id="CHEBI:33019"/>
        <dbReference type="ChEBI" id="CHEBI:61194"/>
        <dbReference type="ChEBI" id="CHEBI:61382"/>
        <dbReference type="EC" id="3.6.1.66"/>
    </reaction>
</comment>
<comment type="cofactor">
    <cofactor evidence="10">
        <name>Mg(2+)</name>
        <dbReference type="ChEBI" id="CHEBI:18420"/>
    </cofactor>
    <text evidence="10">Binds 1 Mg(2+) ion per subunit.</text>
</comment>
<keyword evidence="5 10" id="KW-0378">Hydrolase</keyword>
<reference evidence="12 13" key="1">
    <citation type="submission" date="2015-03" db="EMBL/GenBank/DDBJ databases">
        <title>Genome sequencing of Methylobacterium variabile DSM 16961.</title>
        <authorList>
            <person name="Chaudhry V."/>
            <person name="Patil P.B."/>
        </authorList>
    </citation>
    <scope>NUCLEOTIDE SEQUENCE [LARGE SCALE GENOMIC DNA]</scope>
    <source>
        <strain evidence="12 13">DSM 16961</strain>
    </source>
</reference>
<dbReference type="AlphaFoldDB" id="A0A0J6SIF9"/>
<comment type="similarity">
    <text evidence="1 10 11">Belongs to the HAM1 NTPase family.</text>
</comment>
<dbReference type="EC" id="3.6.1.66" evidence="10"/>
<feature type="binding site" evidence="10">
    <location>
        <position position="74"/>
    </location>
    <ligand>
        <name>Mg(2+)</name>
        <dbReference type="ChEBI" id="CHEBI:18420"/>
    </ligand>
</feature>
<dbReference type="GO" id="GO:0009117">
    <property type="term" value="P:nucleotide metabolic process"/>
    <property type="evidence" value="ECO:0007669"/>
    <property type="project" value="UniProtKB-KW"/>
</dbReference>
<dbReference type="GO" id="GO:0035870">
    <property type="term" value="F:dITP diphosphatase activity"/>
    <property type="evidence" value="ECO:0007669"/>
    <property type="project" value="UniProtKB-UniRule"/>
</dbReference>
<comment type="catalytic activity">
    <reaction evidence="10">
        <text>ITP + H2O = IMP + diphosphate + H(+)</text>
        <dbReference type="Rhea" id="RHEA:29399"/>
        <dbReference type="ChEBI" id="CHEBI:15377"/>
        <dbReference type="ChEBI" id="CHEBI:15378"/>
        <dbReference type="ChEBI" id="CHEBI:33019"/>
        <dbReference type="ChEBI" id="CHEBI:58053"/>
        <dbReference type="ChEBI" id="CHEBI:61402"/>
        <dbReference type="EC" id="3.6.1.66"/>
    </reaction>
</comment>
<gene>
    <name evidence="12" type="ORF">VQ02_21590</name>
</gene>
<dbReference type="GO" id="GO:0005829">
    <property type="term" value="C:cytosol"/>
    <property type="evidence" value="ECO:0007669"/>
    <property type="project" value="TreeGrafter"/>
</dbReference>
<comment type="subunit">
    <text evidence="2 10">Homodimer.</text>
</comment>
<sequence>MARLLTGRVVIATHNAGKLREMRELLAPFGVEAVSASELNLAEPEETGTMFSENAAIKARAATDATGLPAFADDSGLCVDALDGAPGLFSARWSGGSKNFSAAMARIERELATRGATNRRAHFVSALVLTWPDGHEELFEGRVFGELVWPPRGDRGFGYDPMFKPDESPLTFGELGSEEKHGIDWEAGRALSHRARAFLALAATCLRRPA</sequence>
<feature type="binding site" evidence="10">
    <location>
        <position position="180"/>
    </location>
    <ligand>
        <name>substrate</name>
    </ligand>
</feature>
<dbReference type="NCBIfam" id="TIGR00042">
    <property type="entry name" value="RdgB/HAM1 family non-canonical purine NTP pyrophosphatase"/>
    <property type="match status" value="1"/>
</dbReference>
<feature type="binding site" evidence="10">
    <location>
        <begin position="157"/>
        <end position="160"/>
    </location>
    <ligand>
        <name>substrate</name>
    </ligand>
</feature>
<dbReference type="GO" id="GO:0017111">
    <property type="term" value="F:ribonucleoside triphosphate phosphatase activity"/>
    <property type="evidence" value="ECO:0007669"/>
    <property type="project" value="InterPro"/>
</dbReference>
<dbReference type="CDD" id="cd00515">
    <property type="entry name" value="HAM1"/>
    <property type="match status" value="1"/>
</dbReference>
<feature type="binding site" evidence="10">
    <location>
        <begin position="13"/>
        <end position="18"/>
    </location>
    <ligand>
        <name>substrate</name>
    </ligand>
</feature>
<feature type="binding site" evidence="10">
    <location>
        <position position="45"/>
    </location>
    <ligand>
        <name>Mg(2+)</name>
        <dbReference type="ChEBI" id="CHEBI:18420"/>
    </ligand>
</feature>
<evidence type="ECO:0000256" key="7">
    <source>
        <dbReference type="ARBA" id="ARBA00023080"/>
    </source>
</evidence>
<dbReference type="GO" id="GO:0046872">
    <property type="term" value="F:metal ion binding"/>
    <property type="evidence" value="ECO:0007669"/>
    <property type="project" value="UniProtKB-KW"/>
</dbReference>
<dbReference type="InterPro" id="IPR020922">
    <property type="entry name" value="dITP/XTP_pyrophosphatase"/>
</dbReference>
<dbReference type="GO" id="GO:0036222">
    <property type="term" value="F:XTP diphosphatase activity"/>
    <property type="evidence" value="ECO:0007669"/>
    <property type="project" value="UniProtKB-UniRule"/>
</dbReference>
<proteinExistence type="inferred from homology"/>
<evidence type="ECO:0000256" key="1">
    <source>
        <dbReference type="ARBA" id="ARBA00008023"/>
    </source>
</evidence>
<keyword evidence="6 10" id="KW-0460">Magnesium</keyword>
<dbReference type="Pfam" id="PF01725">
    <property type="entry name" value="Ham1p_like"/>
    <property type="match status" value="1"/>
</dbReference>
<evidence type="ECO:0000256" key="8">
    <source>
        <dbReference type="ARBA" id="ARBA00051875"/>
    </source>
</evidence>
<dbReference type="GO" id="GO:0036220">
    <property type="term" value="F:ITP diphosphatase activity"/>
    <property type="evidence" value="ECO:0007669"/>
    <property type="project" value="UniProtKB-UniRule"/>
</dbReference>
<feature type="binding site" evidence="10">
    <location>
        <position position="75"/>
    </location>
    <ligand>
        <name>substrate</name>
    </ligand>
</feature>
<dbReference type="InterPro" id="IPR002637">
    <property type="entry name" value="RdgB/HAM1"/>
</dbReference>
<dbReference type="SUPFAM" id="SSF52972">
    <property type="entry name" value="ITPase-like"/>
    <property type="match status" value="1"/>
</dbReference>